<reference evidence="8" key="1">
    <citation type="journal article" date="2019" name="Int. J. Syst. Evol. Microbiol.">
        <title>The Global Catalogue of Microorganisms (GCM) 10K type strain sequencing project: providing services to taxonomists for standard genome sequencing and annotation.</title>
        <authorList>
            <consortium name="The Broad Institute Genomics Platform"/>
            <consortium name="The Broad Institute Genome Sequencing Center for Infectious Disease"/>
            <person name="Wu L."/>
            <person name="Ma J."/>
        </authorList>
    </citation>
    <scope>NUCLEOTIDE SEQUENCE [LARGE SCALE GENOMIC DNA]</scope>
    <source>
        <strain evidence="8">NBRC 111981</strain>
    </source>
</reference>
<dbReference type="InterPro" id="IPR009057">
    <property type="entry name" value="Homeodomain-like_sf"/>
</dbReference>
<dbReference type="InterPro" id="IPR050109">
    <property type="entry name" value="HTH-type_TetR-like_transc_reg"/>
</dbReference>
<dbReference type="SUPFAM" id="SSF48498">
    <property type="entry name" value="Tetracyclin repressor-like, C-terminal domain"/>
    <property type="match status" value="1"/>
</dbReference>
<evidence type="ECO:0000313" key="7">
    <source>
        <dbReference type="EMBL" id="GLQ87294.1"/>
    </source>
</evidence>
<dbReference type="PROSITE" id="PS50977">
    <property type="entry name" value="HTH_TETR_2"/>
    <property type="match status" value="1"/>
</dbReference>
<organism evidence="7 8">
    <name type="scientific">Dyella flagellata</name>
    <dbReference type="NCBI Taxonomy" id="1867833"/>
    <lineage>
        <taxon>Bacteria</taxon>
        <taxon>Pseudomonadati</taxon>
        <taxon>Pseudomonadota</taxon>
        <taxon>Gammaproteobacteria</taxon>
        <taxon>Lysobacterales</taxon>
        <taxon>Rhodanobacteraceae</taxon>
        <taxon>Dyella</taxon>
    </lineage>
</organism>
<feature type="region of interest" description="Disordered" evidence="5">
    <location>
        <begin position="1"/>
        <end position="32"/>
    </location>
</feature>
<dbReference type="PANTHER" id="PTHR30055:SF234">
    <property type="entry name" value="HTH-TYPE TRANSCRIPTIONAL REGULATOR BETI"/>
    <property type="match status" value="1"/>
</dbReference>
<feature type="DNA-binding region" description="H-T-H motif" evidence="4">
    <location>
        <begin position="52"/>
        <end position="71"/>
    </location>
</feature>
<keyword evidence="3" id="KW-0804">Transcription</keyword>
<evidence type="ECO:0000256" key="5">
    <source>
        <dbReference type="SAM" id="MobiDB-lite"/>
    </source>
</evidence>
<dbReference type="InterPro" id="IPR049445">
    <property type="entry name" value="TetR_SbtR-like_C"/>
</dbReference>
<evidence type="ECO:0000256" key="2">
    <source>
        <dbReference type="ARBA" id="ARBA00023125"/>
    </source>
</evidence>
<accession>A0ABQ5X7W1</accession>
<evidence type="ECO:0000256" key="3">
    <source>
        <dbReference type="ARBA" id="ARBA00023163"/>
    </source>
</evidence>
<evidence type="ECO:0000256" key="4">
    <source>
        <dbReference type="PROSITE-ProRule" id="PRU00335"/>
    </source>
</evidence>
<dbReference type="SUPFAM" id="SSF46689">
    <property type="entry name" value="Homeodomain-like"/>
    <property type="match status" value="1"/>
</dbReference>
<keyword evidence="2 4" id="KW-0238">DNA-binding</keyword>
<name>A0ABQ5X7W1_9GAMM</name>
<protein>
    <submittedName>
        <fullName evidence="7">TetR family transcriptional regulator</fullName>
    </submittedName>
</protein>
<sequence length="204" mass="22828">MEDSSVFQGLPMEDEKKLSKTTRKPRADAERNRRRLAEVAKAAFTEQGADVSLDEIARRAGVGIGTLYRHFPSRDAILEAIYRQEAEQLGEAASGLLENNEPVEALRVWMRLFVDYIATKKLILPALNASTRDTSELTAYSSGQVRTAAELLVRRAIDNGDIKRDVQSQDLLYALYGFVNIDNQPDRVQRAHRLIDILVAGLIS</sequence>
<proteinExistence type="predicted"/>
<dbReference type="InterPro" id="IPR001647">
    <property type="entry name" value="HTH_TetR"/>
</dbReference>
<dbReference type="Gene3D" id="1.10.357.10">
    <property type="entry name" value="Tetracycline Repressor, domain 2"/>
    <property type="match status" value="1"/>
</dbReference>
<evidence type="ECO:0000259" key="6">
    <source>
        <dbReference type="PROSITE" id="PS50977"/>
    </source>
</evidence>
<evidence type="ECO:0000313" key="8">
    <source>
        <dbReference type="Proteomes" id="UP001156627"/>
    </source>
</evidence>
<dbReference type="Pfam" id="PF00440">
    <property type="entry name" value="TetR_N"/>
    <property type="match status" value="1"/>
</dbReference>
<evidence type="ECO:0000256" key="1">
    <source>
        <dbReference type="ARBA" id="ARBA00023015"/>
    </source>
</evidence>
<keyword evidence="1" id="KW-0805">Transcription regulation</keyword>
<dbReference type="PANTHER" id="PTHR30055">
    <property type="entry name" value="HTH-TYPE TRANSCRIPTIONAL REGULATOR RUTR"/>
    <property type="match status" value="1"/>
</dbReference>
<keyword evidence="8" id="KW-1185">Reference proteome</keyword>
<dbReference type="PRINTS" id="PR00455">
    <property type="entry name" value="HTHTETR"/>
</dbReference>
<dbReference type="InterPro" id="IPR036271">
    <property type="entry name" value="Tet_transcr_reg_TetR-rel_C_sf"/>
</dbReference>
<dbReference type="Proteomes" id="UP001156627">
    <property type="component" value="Unassembled WGS sequence"/>
</dbReference>
<dbReference type="EMBL" id="BSOA01000003">
    <property type="protein sequence ID" value="GLQ87294.1"/>
    <property type="molecule type" value="Genomic_DNA"/>
</dbReference>
<comment type="caution">
    <text evidence="7">The sequence shown here is derived from an EMBL/GenBank/DDBJ whole genome shotgun (WGS) entry which is preliminary data.</text>
</comment>
<dbReference type="Pfam" id="PF21597">
    <property type="entry name" value="TetR_C_43"/>
    <property type="match status" value="1"/>
</dbReference>
<gene>
    <name evidence="7" type="ORF">GCM10007898_08600</name>
</gene>
<feature type="domain" description="HTH tetR-type" evidence="6">
    <location>
        <begin position="30"/>
        <end position="89"/>
    </location>
</feature>